<keyword evidence="3" id="KW-1185">Reference proteome</keyword>
<evidence type="ECO:0000313" key="3">
    <source>
        <dbReference type="Proteomes" id="UP000010556"/>
    </source>
</evidence>
<protein>
    <submittedName>
        <fullName evidence="2">Uncharacterized protein</fullName>
    </submittedName>
</protein>
<gene>
    <name evidence="2" type="ORF">MDA_GLEAN10010991</name>
</gene>
<reference evidence="3" key="1">
    <citation type="journal article" date="2013" name="Science">
        <title>Comparative analysis of bat genomes provides insight into the evolution of flight and immunity.</title>
        <authorList>
            <person name="Zhang G."/>
            <person name="Cowled C."/>
            <person name="Shi Z."/>
            <person name="Huang Z."/>
            <person name="Bishop-Lilly K.A."/>
            <person name="Fang X."/>
            <person name="Wynne J.W."/>
            <person name="Xiong Z."/>
            <person name="Baker M.L."/>
            <person name="Zhao W."/>
            <person name="Tachedjian M."/>
            <person name="Zhu Y."/>
            <person name="Zhou P."/>
            <person name="Jiang X."/>
            <person name="Ng J."/>
            <person name="Yang L."/>
            <person name="Wu L."/>
            <person name="Xiao J."/>
            <person name="Feng Y."/>
            <person name="Chen Y."/>
            <person name="Sun X."/>
            <person name="Zhang Y."/>
            <person name="Marsh G.A."/>
            <person name="Crameri G."/>
            <person name="Broder C.C."/>
            <person name="Frey K.G."/>
            <person name="Wang L.F."/>
            <person name="Wang J."/>
        </authorList>
    </citation>
    <scope>NUCLEOTIDE SEQUENCE [LARGE SCALE GENOMIC DNA]</scope>
</reference>
<evidence type="ECO:0000256" key="1">
    <source>
        <dbReference type="SAM" id="MobiDB-lite"/>
    </source>
</evidence>
<evidence type="ECO:0000313" key="2">
    <source>
        <dbReference type="EMBL" id="ELK26867.1"/>
    </source>
</evidence>
<organism evidence="2 3">
    <name type="scientific">Myotis davidii</name>
    <name type="common">David's myotis</name>
    <dbReference type="NCBI Taxonomy" id="225400"/>
    <lineage>
        <taxon>Eukaryota</taxon>
        <taxon>Metazoa</taxon>
        <taxon>Chordata</taxon>
        <taxon>Craniata</taxon>
        <taxon>Vertebrata</taxon>
        <taxon>Euteleostomi</taxon>
        <taxon>Mammalia</taxon>
        <taxon>Eutheria</taxon>
        <taxon>Laurasiatheria</taxon>
        <taxon>Chiroptera</taxon>
        <taxon>Yangochiroptera</taxon>
        <taxon>Vespertilionidae</taxon>
        <taxon>Myotis</taxon>
    </lineage>
</organism>
<dbReference type="EMBL" id="KB110667">
    <property type="protein sequence ID" value="ELK26867.1"/>
    <property type="molecule type" value="Genomic_DNA"/>
</dbReference>
<accession>L5LKQ5</accession>
<proteinExistence type="predicted"/>
<sequence length="123" mass="13013">MHFERNCGPQGCSRHRGGSQPILCIPPSPSCCGPLSPVCRQPHCHLHCSHVLTALATLPPAAALTAPQEQGEVEKPSGAIRASSHRSHPLMASSNRDWRQALAMGASSSSGASGGCERVQRWQ</sequence>
<feature type="region of interest" description="Disordered" evidence="1">
    <location>
        <begin position="63"/>
        <end position="123"/>
    </location>
</feature>
<name>L5LKQ5_MYODS</name>
<dbReference type="AlphaFoldDB" id="L5LKQ5"/>
<dbReference type="Proteomes" id="UP000010556">
    <property type="component" value="Unassembled WGS sequence"/>
</dbReference>